<dbReference type="Proteomes" id="UP000031866">
    <property type="component" value="Chromosome"/>
</dbReference>
<sequence>MKKIFSILLCSLLIFTIVGCGSSAKKYTAEEYGNKLKDAGVAIENMEVTTNDNDKNQLLGRPNQYTSKVTFTNGSIEVFANKEDATNRKEYIDNIGKKMPLVAEYNYVNGVALLRLDKKLNPDDAKKYEDAFMKIK</sequence>
<dbReference type="EMBL" id="CP010086">
    <property type="protein sequence ID" value="AJG98307.2"/>
    <property type="molecule type" value="Genomic_DNA"/>
</dbReference>
<evidence type="ECO:0000313" key="1">
    <source>
        <dbReference type="EMBL" id="AJG98307.2"/>
    </source>
</evidence>
<organism evidence="1 2">
    <name type="scientific">Clostridium beijerinckii</name>
    <name type="common">Clostridium MP</name>
    <dbReference type="NCBI Taxonomy" id="1520"/>
    <lineage>
        <taxon>Bacteria</taxon>
        <taxon>Bacillati</taxon>
        <taxon>Bacillota</taxon>
        <taxon>Clostridia</taxon>
        <taxon>Eubacteriales</taxon>
        <taxon>Clostridiaceae</taxon>
        <taxon>Clostridium</taxon>
    </lineage>
</organism>
<reference evidence="2" key="1">
    <citation type="submission" date="2014-12" db="EMBL/GenBank/DDBJ databases">
        <title>Genome sequence of Clostridium beijerinckii strain 59B.</title>
        <authorList>
            <person name="Little G.T."/>
            <person name="Minton N.P."/>
        </authorList>
    </citation>
    <scope>NUCLEOTIDE SEQUENCE [LARGE SCALE GENOMIC DNA]</scope>
    <source>
        <strain evidence="2">59B</strain>
    </source>
</reference>
<dbReference type="PROSITE" id="PS51257">
    <property type="entry name" value="PROKAR_LIPOPROTEIN"/>
    <property type="match status" value="1"/>
</dbReference>
<dbReference type="STRING" id="1520.LF65_01704"/>
<dbReference type="OrthoDB" id="3629459at2"/>
<name>A0A0B5QK70_CLOBE</name>
<dbReference type="RefSeq" id="WP_041900892.1">
    <property type="nucleotide sequence ID" value="NZ_CP010086.2"/>
</dbReference>
<dbReference type="AlphaFoldDB" id="A0A0B5QK70"/>
<protein>
    <submittedName>
        <fullName evidence="1">Uncharacterized protein</fullName>
    </submittedName>
</protein>
<accession>A0A0B5QK70</accession>
<proteinExistence type="predicted"/>
<gene>
    <name evidence="1" type="ORF">LF65_01704</name>
</gene>
<evidence type="ECO:0000313" key="2">
    <source>
        <dbReference type="Proteomes" id="UP000031866"/>
    </source>
</evidence>
<dbReference type="KEGG" id="cbei:LF65_01704"/>